<evidence type="ECO:0000313" key="4">
    <source>
        <dbReference type="Proteomes" id="UP000181942"/>
    </source>
</evidence>
<feature type="compositionally biased region" description="Polar residues" evidence="1">
    <location>
        <begin position="155"/>
        <end position="171"/>
    </location>
</feature>
<dbReference type="SUPFAM" id="SSF52518">
    <property type="entry name" value="Thiamin diphosphate-binding fold (THDP-binding)"/>
    <property type="match status" value="1"/>
</dbReference>
<name>A0A1I2HN32_9ACTN</name>
<proteinExistence type="predicted"/>
<protein>
    <submittedName>
        <fullName evidence="3">Thiamine pyrophosphate enzyme, C-terminal TPP binding domain</fullName>
    </submittedName>
</protein>
<dbReference type="Proteomes" id="UP000181942">
    <property type="component" value="Unassembled WGS sequence"/>
</dbReference>
<reference evidence="3 4" key="1">
    <citation type="submission" date="2016-10" db="EMBL/GenBank/DDBJ databases">
        <authorList>
            <person name="de Groot N.N."/>
        </authorList>
    </citation>
    <scope>NUCLEOTIDE SEQUENCE [LARGE SCALE GENOMIC DNA]</scope>
    <source>
        <strain evidence="3 4">OK461</strain>
    </source>
</reference>
<feature type="domain" description="Thiamine pyrophosphate enzyme TPP-binding" evidence="2">
    <location>
        <begin position="13"/>
        <end position="55"/>
    </location>
</feature>
<organism evidence="3 4">
    <name type="scientific">Streptomyces mirabilis</name>
    <dbReference type="NCBI Taxonomy" id="68239"/>
    <lineage>
        <taxon>Bacteria</taxon>
        <taxon>Bacillati</taxon>
        <taxon>Actinomycetota</taxon>
        <taxon>Actinomycetes</taxon>
        <taxon>Kitasatosporales</taxon>
        <taxon>Streptomycetaceae</taxon>
        <taxon>Streptomyces</taxon>
    </lineage>
</organism>
<dbReference type="InterPro" id="IPR047211">
    <property type="entry name" value="POXB-like"/>
</dbReference>
<accession>A0A1I2HN32</accession>
<dbReference type="AlphaFoldDB" id="A0A1I2HN32"/>
<dbReference type="GO" id="GO:0003824">
    <property type="term" value="F:catalytic activity"/>
    <property type="evidence" value="ECO:0007669"/>
    <property type="project" value="InterPro"/>
</dbReference>
<feature type="region of interest" description="Disordered" evidence="1">
    <location>
        <begin position="89"/>
        <end position="171"/>
    </location>
</feature>
<dbReference type="PANTHER" id="PTHR42981">
    <property type="entry name" value="PYRUVATE DEHYDROGENASE [UBIQUINONE]"/>
    <property type="match status" value="1"/>
</dbReference>
<evidence type="ECO:0000256" key="1">
    <source>
        <dbReference type="SAM" id="MobiDB-lite"/>
    </source>
</evidence>
<dbReference type="PANTHER" id="PTHR42981:SF2">
    <property type="entry name" value="PYRUVATE DEHYDROGENASE [UBIQUINONE]"/>
    <property type="match status" value="1"/>
</dbReference>
<dbReference type="Gene3D" id="3.40.50.970">
    <property type="match status" value="1"/>
</dbReference>
<evidence type="ECO:0000259" key="2">
    <source>
        <dbReference type="Pfam" id="PF02775"/>
    </source>
</evidence>
<gene>
    <name evidence="3" type="ORF">SAMN02787118_105261</name>
</gene>
<dbReference type="Pfam" id="PF02775">
    <property type="entry name" value="TPP_enzyme_C"/>
    <property type="match status" value="1"/>
</dbReference>
<dbReference type="RefSeq" id="WP_075028082.1">
    <property type="nucleotide sequence ID" value="NZ_FONR01000005.1"/>
</dbReference>
<dbReference type="GO" id="GO:0000287">
    <property type="term" value="F:magnesium ion binding"/>
    <property type="evidence" value="ECO:0007669"/>
    <property type="project" value="UniProtKB-ARBA"/>
</dbReference>
<feature type="compositionally biased region" description="Low complexity" evidence="1">
    <location>
        <begin position="96"/>
        <end position="106"/>
    </location>
</feature>
<dbReference type="InterPro" id="IPR011766">
    <property type="entry name" value="TPP_enzyme_TPP-bd"/>
</dbReference>
<sequence length="171" mass="18031">MVDGLPPAVGHSYPHTDCAAVARAVGAHGIRAKQPGNVREALREAFSHNGPALVDAVTAPNAPATLPRITTEQVTGFSLSASRTVLRGGVGPWSNSPAPTSATSPAPEYPTRRSRRTPRFCQVSGGTFKDGRQETSRGCQPPRRRDQSAWLPTARTASTTVATQVPSKIDP</sequence>
<dbReference type="GO" id="GO:0030976">
    <property type="term" value="F:thiamine pyrophosphate binding"/>
    <property type="evidence" value="ECO:0007669"/>
    <property type="project" value="InterPro"/>
</dbReference>
<dbReference type="EMBL" id="FONR01000005">
    <property type="protein sequence ID" value="SFF30928.1"/>
    <property type="molecule type" value="Genomic_DNA"/>
</dbReference>
<dbReference type="InterPro" id="IPR029061">
    <property type="entry name" value="THDP-binding"/>
</dbReference>
<evidence type="ECO:0000313" key="3">
    <source>
        <dbReference type="EMBL" id="SFF30928.1"/>
    </source>
</evidence>